<evidence type="ECO:0000256" key="1">
    <source>
        <dbReference type="ARBA" id="ARBA00000851"/>
    </source>
</evidence>
<dbReference type="Pfam" id="PF11867">
    <property type="entry name" value="T1RH-like_C"/>
    <property type="match status" value="1"/>
</dbReference>
<dbReference type="Gene3D" id="3.90.1570.50">
    <property type="match status" value="1"/>
</dbReference>
<keyword evidence="9" id="KW-0067">ATP-binding</keyword>
<keyword evidence="7" id="KW-0255">Endonuclease</keyword>
<dbReference type="InterPro" id="IPR051268">
    <property type="entry name" value="Type-I_R_enzyme_R_subunit"/>
</dbReference>
<dbReference type="PANTHER" id="PTHR30195">
    <property type="entry name" value="TYPE I SITE-SPECIFIC DEOXYRIBONUCLEASE PROTEIN SUBUNIT M AND R"/>
    <property type="match status" value="1"/>
</dbReference>
<feature type="coiled-coil region" evidence="11">
    <location>
        <begin position="972"/>
        <end position="999"/>
    </location>
</feature>
<dbReference type="Pfam" id="PF04313">
    <property type="entry name" value="HSDR_N"/>
    <property type="match status" value="1"/>
</dbReference>
<keyword evidence="11" id="KW-0175">Coiled coil</keyword>
<evidence type="ECO:0000259" key="12">
    <source>
        <dbReference type="SMART" id="SM00487"/>
    </source>
</evidence>
<dbReference type="InterPro" id="IPR040980">
    <property type="entry name" value="SWI2_SNF2"/>
</dbReference>
<evidence type="ECO:0000256" key="10">
    <source>
        <dbReference type="ARBA" id="ARBA00023125"/>
    </source>
</evidence>
<evidence type="ECO:0000313" key="14">
    <source>
        <dbReference type="Proteomes" id="UP000617979"/>
    </source>
</evidence>
<dbReference type="InterPro" id="IPR027417">
    <property type="entry name" value="P-loop_NTPase"/>
</dbReference>
<dbReference type="Pfam" id="PF18766">
    <property type="entry name" value="SWI2_SNF2"/>
    <property type="match status" value="1"/>
</dbReference>
<dbReference type="Pfam" id="PF22679">
    <property type="entry name" value="T1R_D3-like"/>
    <property type="match status" value="1"/>
</dbReference>
<accession>A0ABQ1GQM9</accession>
<dbReference type="EC" id="3.1.21.3" evidence="3"/>
<comment type="caution">
    <text evidence="13">The sequence shown here is derived from an EMBL/GenBank/DDBJ whole genome shotgun (WGS) entry which is preliminary data.</text>
</comment>
<gene>
    <name evidence="13" type="ORF">GCM10007416_22050</name>
</gene>
<dbReference type="Gene3D" id="3.40.50.300">
    <property type="entry name" value="P-loop containing nucleotide triphosphate hydrolases"/>
    <property type="match status" value="3"/>
</dbReference>
<evidence type="ECO:0000256" key="5">
    <source>
        <dbReference type="ARBA" id="ARBA00022741"/>
    </source>
</evidence>
<keyword evidence="5" id="KW-0547">Nucleotide-binding</keyword>
<evidence type="ECO:0000313" key="13">
    <source>
        <dbReference type="EMBL" id="GGA48480.1"/>
    </source>
</evidence>
<dbReference type="SUPFAM" id="SSF52540">
    <property type="entry name" value="P-loop containing nucleoside triphosphate hydrolases"/>
    <property type="match status" value="2"/>
</dbReference>
<evidence type="ECO:0000256" key="3">
    <source>
        <dbReference type="ARBA" id="ARBA00012654"/>
    </source>
</evidence>
<keyword evidence="4" id="KW-0540">Nuclease</keyword>
<dbReference type="EMBL" id="BMEX01000007">
    <property type="protein sequence ID" value="GGA48480.1"/>
    <property type="molecule type" value="Genomic_DNA"/>
</dbReference>
<keyword evidence="10" id="KW-0238">DNA-binding</keyword>
<evidence type="ECO:0000256" key="4">
    <source>
        <dbReference type="ARBA" id="ARBA00022722"/>
    </source>
</evidence>
<dbReference type="SMART" id="SM00487">
    <property type="entry name" value="DEXDc"/>
    <property type="match status" value="1"/>
</dbReference>
<evidence type="ECO:0000256" key="11">
    <source>
        <dbReference type="SAM" id="Coils"/>
    </source>
</evidence>
<feature type="domain" description="Helicase ATP-binding" evidence="12">
    <location>
        <begin position="293"/>
        <end position="536"/>
    </location>
</feature>
<proteinExistence type="inferred from homology"/>
<name>A0ABQ1GQM9_9BACL</name>
<protein>
    <recommendedName>
        <fullName evidence="3">type I site-specific deoxyribonuclease</fullName>
        <ecNumber evidence="3">3.1.21.3</ecNumber>
    </recommendedName>
</protein>
<dbReference type="PANTHER" id="PTHR30195:SF15">
    <property type="entry name" value="TYPE I RESTRICTION ENZYME HINDI ENDONUCLEASE SUBUNIT"/>
    <property type="match status" value="1"/>
</dbReference>
<reference evidence="14" key="1">
    <citation type="journal article" date="2019" name="Int. J. Syst. Evol. Microbiol.">
        <title>The Global Catalogue of Microorganisms (GCM) 10K type strain sequencing project: providing services to taxonomists for standard genome sequencing and annotation.</title>
        <authorList>
            <consortium name="The Broad Institute Genomics Platform"/>
            <consortium name="The Broad Institute Genome Sequencing Center for Infectious Disease"/>
            <person name="Wu L."/>
            <person name="Ma J."/>
        </authorList>
    </citation>
    <scope>NUCLEOTIDE SEQUENCE [LARGE SCALE GENOMIC DNA]</scope>
    <source>
        <strain evidence="14">CGMCC 1.12404</strain>
    </source>
</reference>
<keyword evidence="8" id="KW-0378">Hydrolase</keyword>
<dbReference type="CDD" id="cd22332">
    <property type="entry name" value="HsdR_N"/>
    <property type="match status" value="1"/>
</dbReference>
<sequence length="1112" mass="128331">MTVNRLHPDEYTHVEKPFIDQLVSMGWQWIEGNTRDPSVTGRSDFREVLLEGRVKAALRRINREQGRDWLDEARVNQAFSALDRLGAHQLLEANQRALELLLKGMEVEGDPDLHGGKDQTLHFIDYEHPDNNEFLVINQFRVDPPGSRRYIIPDLVLFVNGIPLAVVECKSPHINEPMEAAVEQLLSYSNQRDWVEGDEGAERLFHYNQFMVATFGEKARVGTVGALPEHYLEWKDTSPVPQSQVAQELGVKRLSGQQTLVAGMLRKEHLLDLVRNFTLFSQAGSRRIKVVARYQQFRAVQEAIRRLSKGQTLREHGEADQRGGIIWHTQGSGKSLTMVFLVRKMRTLPGLRRFKVVFVTDRRDLEKQLSETAALTGETVYKARNIDELNRLLRQPGSGLVFTMIQKYQEKEEAAEEFLYELPDSKPVVFEERAADPGQGYGEDSRKLRLMVRAKPMEVLNDSEEIVVLVDEAHRSQSSDLHANLMRALPNCAKIGFTGTPIIIGERKKTHDIFGDYIDRYTIQQSEADGATVKILYEGRTASGEVEDGRNVDELFEDLFRERTPEELEVLKKKYATKGNVLEAKRLIAKKAEDMLRHYVLNILPNGFKAQVVASSRLAAVRYHEAFLEAKEALLRRLDSYIPPEMDEEEALRLPVADRYLWIAHRQRERIRELEFAVVISPRNTGKGKDPEGWKEWTDKGKQETRIKRFKKPLLHRDPAKRDPLAFLIVNSMLLTGFDAPVEQVLYLDRSLKGHDLLQAIARVNRTYPDKRHGWVVDYYGVGNHLKEALRVYSDDDVEGALTRWRDELPILRDRHRRVLDVFQTRGIAAIDQIDDCVHLLRDVRIRADFTVKLKLFLQSLDMVMPRPEALNYTRDAKILGFINKSAANLYRDEQLNLIGAGAKVRKLIDDHITATDVQLKIEPTSILDADFEQAVDAHVSNRAKASEMEHAARYQIRKHFDEDPVYYKKLSEKLEEILQRFQDDWEQLELALREYTREFRQGRQEEQDEGLDPRTQAPFFDLLVEALGKEKQELAPGEREQLIRVTVEMVEHIRQEIRAVDFWRNDQAQELLRGWIVDRLDEENIVPFDRQEKVACDVVQLAKNRHGSLTS</sequence>
<comment type="catalytic activity">
    <reaction evidence="1">
        <text>Endonucleolytic cleavage of DNA to give random double-stranded fragments with terminal 5'-phosphates, ATP is simultaneously hydrolyzed.</text>
        <dbReference type="EC" id="3.1.21.3"/>
    </reaction>
</comment>
<dbReference type="InterPro" id="IPR021810">
    <property type="entry name" value="T1RH-like_C"/>
</dbReference>
<dbReference type="InterPro" id="IPR014001">
    <property type="entry name" value="Helicase_ATP-bd"/>
</dbReference>
<evidence type="ECO:0000256" key="8">
    <source>
        <dbReference type="ARBA" id="ARBA00022801"/>
    </source>
</evidence>
<dbReference type="InterPro" id="IPR007409">
    <property type="entry name" value="Restrct_endonuc_type1_HsdR_N"/>
</dbReference>
<dbReference type="CDD" id="cd18030">
    <property type="entry name" value="DEXHc_RE_I_HsdR"/>
    <property type="match status" value="1"/>
</dbReference>
<evidence type="ECO:0000256" key="7">
    <source>
        <dbReference type="ARBA" id="ARBA00022759"/>
    </source>
</evidence>
<evidence type="ECO:0000256" key="2">
    <source>
        <dbReference type="ARBA" id="ARBA00008598"/>
    </source>
</evidence>
<evidence type="ECO:0000256" key="9">
    <source>
        <dbReference type="ARBA" id="ARBA00022840"/>
    </source>
</evidence>
<comment type="similarity">
    <text evidence="2">Belongs to the HsdR family.</text>
</comment>
<evidence type="ECO:0000256" key="6">
    <source>
        <dbReference type="ARBA" id="ARBA00022747"/>
    </source>
</evidence>
<keyword evidence="14" id="KW-1185">Reference proteome</keyword>
<dbReference type="InterPro" id="IPR055180">
    <property type="entry name" value="HsdR_RecA-like_helicase_dom_2"/>
</dbReference>
<dbReference type="CDD" id="cd18800">
    <property type="entry name" value="SF2_C_EcoR124I-like"/>
    <property type="match status" value="1"/>
</dbReference>
<dbReference type="RefSeq" id="WP_229736048.1">
    <property type="nucleotide sequence ID" value="NZ_BMEX01000007.1"/>
</dbReference>
<organism evidence="13 14">
    <name type="scientific">Kroppenstedtia guangzhouensis</name>
    <dbReference type="NCBI Taxonomy" id="1274356"/>
    <lineage>
        <taxon>Bacteria</taxon>
        <taxon>Bacillati</taxon>
        <taxon>Bacillota</taxon>
        <taxon>Bacilli</taxon>
        <taxon>Bacillales</taxon>
        <taxon>Thermoactinomycetaceae</taxon>
        <taxon>Kroppenstedtia</taxon>
    </lineage>
</organism>
<dbReference type="Proteomes" id="UP000617979">
    <property type="component" value="Unassembled WGS sequence"/>
</dbReference>
<keyword evidence="6" id="KW-0680">Restriction system</keyword>